<keyword evidence="10" id="KW-1185">Reference proteome</keyword>
<evidence type="ECO:0000313" key="9">
    <source>
        <dbReference type="EMBL" id="OJJ89178.1"/>
    </source>
</evidence>
<evidence type="ECO:0008006" key="11">
    <source>
        <dbReference type="Google" id="ProtNLM"/>
    </source>
</evidence>
<keyword evidence="3 6" id="KW-0479">Metal-binding</keyword>
<dbReference type="Proteomes" id="UP000184300">
    <property type="component" value="Unassembled WGS sequence"/>
</dbReference>
<dbReference type="GO" id="GO:0004497">
    <property type="term" value="F:monooxygenase activity"/>
    <property type="evidence" value="ECO:0007669"/>
    <property type="project" value="UniProtKB-KW"/>
</dbReference>
<evidence type="ECO:0000256" key="7">
    <source>
        <dbReference type="RuleBase" id="RU000461"/>
    </source>
</evidence>
<dbReference type="SUPFAM" id="SSF48264">
    <property type="entry name" value="Cytochrome P450"/>
    <property type="match status" value="1"/>
</dbReference>
<keyword evidence="7" id="KW-0503">Monooxygenase</keyword>
<feature type="transmembrane region" description="Helical" evidence="8">
    <location>
        <begin position="47"/>
        <end position="68"/>
    </location>
</feature>
<dbReference type="InterPro" id="IPR002401">
    <property type="entry name" value="Cyt_P450_E_grp-I"/>
</dbReference>
<dbReference type="VEuPathDB" id="FungiDB:ASPGLDRAFT_41123"/>
<dbReference type="CDD" id="cd11061">
    <property type="entry name" value="CYP67-like"/>
    <property type="match status" value="1"/>
</dbReference>
<accession>A0A1L9VZ38</accession>
<dbReference type="PANTHER" id="PTHR24305">
    <property type="entry name" value="CYTOCHROME P450"/>
    <property type="match status" value="1"/>
</dbReference>
<evidence type="ECO:0000256" key="6">
    <source>
        <dbReference type="PIRSR" id="PIRSR602401-1"/>
    </source>
</evidence>
<proteinExistence type="inferred from homology"/>
<dbReference type="GO" id="GO:0005506">
    <property type="term" value="F:iron ion binding"/>
    <property type="evidence" value="ECO:0007669"/>
    <property type="project" value="InterPro"/>
</dbReference>
<evidence type="ECO:0000256" key="5">
    <source>
        <dbReference type="ARBA" id="ARBA00023004"/>
    </source>
</evidence>
<dbReference type="PROSITE" id="PS00086">
    <property type="entry name" value="CYTOCHROME_P450"/>
    <property type="match status" value="1"/>
</dbReference>
<dbReference type="GO" id="GO:0020037">
    <property type="term" value="F:heme binding"/>
    <property type="evidence" value="ECO:0007669"/>
    <property type="project" value="InterPro"/>
</dbReference>
<dbReference type="PRINTS" id="PR00463">
    <property type="entry name" value="EP450I"/>
</dbReference>
<evidence type="ECO:0000256" key="4">
    <source>
        <dbReference type="ARBA" id="ARBA00023002"/>
    </source>
</evidence>
<dbReference type="Gene3D" id="1.10.630.10">
    <property type="entry name" value="Cytochrome P450"/>
    <property type="match status" value="1"/>
</dbReference>
<keyword evidence="5 6" id="KW-0408">Iron</keyword>
<evidence type="ECO:0000313" key="10">
    <source>
        <dbReference type="Proteomes" id="UP000184300"/>
    </source>
</evidence>
<dbReference type="GO" id="GO:0016705">
    <property type="term" value="F:oxidoreductase activity, acting on paired donors, with incorporation or reduction of molecular oxygen"/>
    <property type="evidence" value="ECO:0007669"/>
    <property type="project" value="InterPro"/>
</dbReference>
<gene>
    <name evidence="9" type="ORF">ASPGLDRAFT_41123</name>
</gene>
<dbReference type="InterPro" id="IPR036396">
    <property type="entry name" value="Cyt_P450_sf"/>
</dbReference>
<evidence type="ECO:0000256" key="2">
    <source>
        <dbReference type="ARBA" id="ARBA00010617"/>
    </source>
</evidence>
<dbReference type="EMBL" id="KV878888">
    <property type="protein sequence ID" value="OJJ89178.1"/>
    <property type="molecule type" value="Genomic_DNA"/>
</dbReference>
<dbReference type="InterPro" id="IPR001128">
    <property type="entry name" value="Cyt_P450"/>
</dbReference>
<dbReference type="RefSeq" id="XP_022405840.1">
    <property type="nucleotide sequence ID" value="XM_022545341.1"/>
</dbReference>
<dbReference type="InterPro" id="IPR050121">
    <property type="entry name" value="Cytochrome_P450_monoxygenase"/>
</dbReference>
<dbReference type="PANTHER" id="PTHR24305:SF172">
    <property type="entry name" value="P450, PUTATIVE (EUROFUNG)-RELATED"/>
    <property type="match status" value="1"/>
</dbReference>
<sequence length="561" mass="64509">MSKTLNSAALWNVYRLLDIQTRLQHATISLFTLFIEHRRKPTMYVEILAALFLYLFTSYVVIPITTYYRDPKGLHRYPNFYKLSGISDLPYIYEAHKSFRSRNLYEAHKNRPILRVGPNSLSYGNPRAIKDIYGHGTACVKDRFYSETGGTHAHLADVVDKGQHARKRKVLASAYALKNLEEWEYKVGDMTERLVKAFDERCTEPLLPGQLPKEEDLKVDYRMWTNLYTIAAIASIGLSEDLRFLDQGSDLVKSEIRDGNVKHVSFRECQSAAGRVTYNLVWAYDWYQTLARISKLASSTYRRLWKLNDDWNGVILNRGTTRLKRYLAGEKLDDFFAAMMEDKNGKPHNLEWGEILAEISIMMNAGSDTTAISLRNVMFFLLKNPQCMEKLRAEIDTVLDKDEVIAPYAKFKHFPYLRACLDESLRMLPPVIFALPRRTPPEGTTILGEYIPGDTSVSMSAYVVHHNESIFKDHSVYRPERWLGEAGKALQPYFIPFSTGARGCIGRNISYLEQTVLLASLVHRFEFALPQPEWNPHIPETTNLSPGPMPLKIWRRQSLSV</sequence>
<evidence type="ECO:0000256" key="3">
    <source>
        <dbReference type="ARBA" id="ARBA00022723"/>
    </source>
</evidence>
<dbReference type="PRINTS" id="PR00385">
    <property type="entry name" value="P450"/>
</dbReference>
<feature type="binding site" description="axial binding residue" evidence="6">
    <location>
        <position position="504"/>
    </location>
    <ligand>
        <name>heme</name>
        <dbReference type="ChEBI" id="CHEBI:30413"/>
    </ligand>
    <ligandPart>
        <name>Fe</name>
        <dbReference type="ChEBI" id="CHEBI:18248"/>
    </ligandPart>
</feature>
<dbReference type="AlphaFoldDB" id="A0A1L9VZ38"/>
<keyword evidence="8" id="KW-0812">Transmembrane</keyword>
<keyword evidence="6 7" id="KW-0349">Heme</keyword>
<reference evidence="10" key="1">
    <citation type="journal article" date="2017" name="Genome Biol.">
        <title>Comparative genomics reveals high biological diversity and specific adaptations in the industrially and medically important fungal genus Aspergillus.</title>
        <authorList>
            <person name="de Vries R.P."/>
            <person name="Riley R."/>
            <person name="Wiebenga A."/>
            <person name="Aguilar-Osorio G."/>
            <person name="Amillis S."/>
            <person name="Uchima C.A."/>
            <person name="Anderluh G."/>
            <person name="Asadollahi M."/>
            <person name="Askin M."/>
            <person name="Barry K."/>
            <person name="Battaglia E."/>
            <person name="Bayram O."/>
            <person name="Benocci T."/>
            <person name="Braus-Stromeyer S.A."/>
            <person name="Caldana C."/>
            <person name="Canovas D."/>
            <person name="Cerqueira G.C."/>
            <person name="Chen F."/>
            <person name="Chen W."/>
            <person name="Choi C."/>
            <person name="Clum A."/>
            <person name="Dos Santos R.A."/>
            <person name="Damasio A.R."/>
            <person name="Diallinas G."/>
            <person name="Emri T."/>
            <person name="Fekete E."/>
            <person name="Flipphi M."/>
            <person name="Freyberg S."/>
            <person name="Gallo A."/>
            <person name="Gournas C."/>
            <person name="Habgood R."/>
            <person name="Hainaut M."/>
            <person name="Harispe M.L."/>
            <person name="Henrissat B."/>
            <person name="Hilden K.S."/>
            <person name="Hope R."/>
            <person name="Hossain A."/>
            <person name="Karabika E."/>
            <person name="Karaffa L."/>
            <person name="Karanyi Z."/>
            <person name="Krasevec N."/>
            <person name="Kuo A."/>
            <person name="Kusch H."/>
            <person name="LaButti K."/>
            <person name="Lagendijk E.L."/>
            <person name="Lapidus A."/>
            <person name="Levasseur A."/>
            <person name="Lindquist E."/>
            <person name="Lipzen A."/>
            <person name="Logrieco A.F."/>
            <person name="MacCabe A."/>
            <person name="Maekelae M.R."/>
            <person name="Malavazi I."/>
            <person name="Melin P."/>
            <person name="Meyer V."/>
            <person name="Mielnichuk N."/>
            <person name="Miskei M."/>
            <person name="Molnar A.P."/>
            <person name="Mule G."/>
            <person name="Ngan C.Y."/>
            <person name="Orejas M."/>
            <person name="Orosz E."/>
            <person name="Ouedraogo J.P."/>
            <person name="Overkamp K.M."/>
            <person name="Park H.-S."/>
            <person name="Perrone G."/>
            <person name="Piumi F."/>
            <person name="Punt P.J."/>
            <person name="Ram A.F."/>
            <person name="Ramon A."/>
            <person name="Rauscher S."/>
            <person name="Record E."/>
            <person name="Riano-Pachon D.M."/>
            <person name="Robert V."/>
            <person name="Roehrig J."/>
            <person name="Ruller R."/>
            <person name="Salamov A."/>
            <person name="Salih N.S."/>
            <person name="Samson R.A."/>
            <person name="Sandor E."/>
            <person name="Sanguinetti M."/>
            <person name="Schuetze T."/>
            <person name="Sepcic K."/>
            <person name="Shelest E."/>
            <person name="Sherlock G."/>
            <person name="Sophianopoulou V."/>
            <person name="Squina F.M."/>
            <person name="Sun H."/>
            <person name="Susca A."/>
            <person name="Todd R.B."/>
            <person name="Tsang A."/>
            <person name="Unkles S.E."/>
            <person name="van de Wiele N."/>
            <person name="van Rossen-Uffink D."/>
            <person name="Oliveira J.V."/>
            <person name="Vesth T.C."/>
            <person name="Visser J."/>
            <person name="Yu J.-H."/>
            <person name="Zhou M."/>
            <person name="Andersen M.R."/>
            <person name="Archer D.B."/>
            <person name="Baker S.E."/>
            <person name="Benoit I."/>
            <person name="Brakhage A.A."/>
            <person name="Braus G.H."/>
            <person name="Fischer R."/>
            <person name="Frisvad J.C."/>
            <person name="Goldman G.H."/>
            <person name="Houbraken J."/>
            <person name="Oakley B."/>
            <person name="Pocsi I."/>
            <person name="Scazzocchio C."/>
            <person name="Seiboth B."/>
            <person name="vanKuyk P.A."/>
            <person name="Wortman J."/>
            <person name="Dyer P.S."/>
            <person name="Grigoriev I.V."/>
        </authorList>
    </citation>
    <scope>NUCLEOTIDE SEQUENCE [LARGE SCALE GENOMIC DNA]</scope>
    <source>
        <strain evidence="10">CBS 516.65</strain>
    </source>
</reference>
<evidence type="ECO:0000256" key="1">
    <source>
        <dbReference type="ARBA" id="ARBA00001971"/>
    </source>
</evidence>
<dbReference type="OrthoDB" id="2789670at2759"/>
<protein>
    <recommendedName>
        <fullName evidence="11">Cytochrome P450 monooxygenase</fullName>
    </recommendedName>
</protein>
<dbReference type="GeneID" id="34461602"/>
<evidence type="ECO:0000256" key="8">
    <source>
        <dbReference type="SAM" id="Phobius"/>
    </source>
</evidence>
<dbReference type="Pfam" id="PF00067">
    <property type="entry name" value="p450"/>
    <property type="match status" value="1"/>
</dbReference>
<keyword evidence="8" id="KW-0472">Membrane</keyword>
<comment type="cofactor">
    <cofactor evidence="1 6">
        <name>heme</name>
        <dbReference type="ChEBI" id="CHEBI:30413"/>
    </cofactor>
</comment>
<dbReference type="STRING" id="1160497.A0A1L9VZ38"/>
<name>A0A1L9VZ38_ASPGL</name>
<organism evidence="9 10">
    <name type="scientific">Aspergillus glaucus CBS 516.65</name>
    <dbReference type="NCBI Taxonomy" id="1160497"/>
    <lineage>
        <taxon>Eukaryota</taxon>
        <taxon>Fungi</taxon>
        <taxon>Dikarya</taxon>
        <taxon>Ascomycota</taxon>
        <taxon>Pezizomycotina</taxon>
        <taxon>Eurotiomycetes</taxon>
        <taxon>Eurotiomycetidae</taxon>
        <taxon>Eurotiales</taxon>
        <taxon>Aspergillaceae</taxon>
        <taxon>Aspergillus</taxon>
        <taxon>Aspergillus subgen. Aspergillus</taxon>
    </lineage>
</organism>
<keyword evidence="4 7" id="KW-0560">Oxidoreductase</keyword>
<dbReference type="InterPro" id="IPR017972">
    <property type="entry name" value="Cyt_P450_CS"/>
</dbReference>
<keyword evidence="8" id="KW-1133">Transmembrane helix</keyword>
<comment type="similarity">
    <text evidence="2 7">Belongs to the cytochrome P450 family.</text>
</comment>